<dbReference type="KEGG" id="noy:EXE57_18275"/>
<dbReference type="AlphaFoldDB" id="A0A4V1BEB2"/>
<dbReference type="EMBL" id="CP038267">
    <property type="protein sequence ID" value="QBR94012.1"/>
    <property type="molecule type" value="Genomic_DNA"/>
</dbReference>
<dbReference type="RefSeq" id="WP_135080005.1">
    <property type="nucleotide sequence ID" value="NZ_CP038267.1"/>
</dbReference>
<dbReference type="InterPro" id="IPR038056">
    <property type="entry name" value="YjbR-like_sf"/>
</dbReference>
<protein>
    <submittedName>
        <fullName evidence="1">MmcQ/YjbR family DNA-binding protein</fullName>
    </submittedName>
</protein>
<organism evidence="1 2">
    <name type="scientific">Nocardioides euryhalodurans</name>
    <dbReference type="NCBI Taxonomy" id="2518370"/>
    <lineage>
        <taxon>Bacteria</taxon>
        <taxon>Bacillati</taxon>
        <taxon>Actinomycetota</taxon>
        <taxon>Actinomycetes</taxon>
        <taxon>Propionibacteriales</taxon>
        <taxon>Nocardioidaceae</taxon>
        <taxon>Nocardioides</taxon>
    </lineage>
</organism>
<evidence type="ECO:0000313" key="1">
    <source>
        <dbReference type="EMBL" id="QBR94012.1"/>
    </source>
</evidence>
<keyword evidence="2" id="KW-1185">Reference proteome</keyword>
<dbReference type="OrthoDB" id="8479417at2"/>
<dbReference type="SUPFAM" id="SSF142906">
    <property type="entry name" value="YjbR-like"/>
    <property type="match status" value="1"/>
</dbReference>
<name>A0A4V1BEB2_9ACTN</name>
<keyword evidence="1" id="KW-0238">DNA-binding</keyword>
<dbReference type="Pfam" id="PF04237">
    <property type="entry name" value="YjbR"/>
    <property type="match status" value="1"/>
</dbReference>
<dbReference type="InterPro" id="IPR058532">
    <property type="entry name" value="YjbR/MT2646/Rv2570-like"/>
</dbReference>
<accession>A0A4V1BEB2</accession>
<dbReference type="Gene3D" id="3.90.1150.30">
    <property type="match status" value="1"/>
</dbReference>
<reference evidence="1 2" key="1">
    <citation type="submission" date="2019-03" db="EMBL/GenBank/DDBJ databases">
        <title>Three New Species of Nocardioides, Nocardioides euryhalodurans sp. nov., Nocardioides seonyuensis sp. nov. and Nocardioides eburneoflavus sp. nov., Iolated from Soil.</title>
        <authorList>
            <person name="Roh S.G."/>
            <person name="Lee C."/>
            <person name="Kim M.-K."/>
            <person name="Kim S.B."/>
        </authorList>
    </citation>
    <scope>NUCLEOTIDE SEQUENCE [LARGE SCALE GENOMIC DNA]</scope>
    <source>
        <strain evidence="1 2">MMS17-SY117</strain>
    </source>
</reference>
<evidence type="ECO:0000313" key="2">
    <source>
        <dbReference type="Proteomes" id="UP000294894"/>
    </source>
</evidence>
<dbReference type="Proteomes" id="UP000294894">
    <property type="component" value="Chromosome"/>
</dbReference>
<sequence length="136" mass="15181">MSHPLMFDDDDPVLVRLRAATAGLPQVVERVSHGRPHFRAGQRGKGFAVYGGGVKVRPGEHERHDQAVLFKPDPAEVGALDTDPRFWVPAYYGPSGWRGLDLDLRRTDWAEVAELLDASYRLVATRRLLAELDDHG</sequence>
<dbReference type="GO" id="GO:0003677">
    <property type="term" value="F:DNA binding"/>
    <property type="evidence" value="ECO:0007669"/>
    <property type="project" value="UniProtKB-KW"/>
</dbReference>
<proteinExistence type="predicted"/>
<gene>
    <name evidence="1" type="ORF">EXE57_18275</name>
</gene>